<evidence type="ECO:0000313" key="1">
    <source>
        <dbReference type="EMBL" id="TWT47981.1"/>
    </source>
</evidence>
<evidence type="ECO:0000313" key="2">
    <source>
        <dbReference type="Proteomes" id="UP000317243"/>
    </source>
</evidence>
<organism evidence="1 2">
    <name type="scientific">Thalassoglobus neptunius</name>
    <dbReference type="NCBI Taxonomy" id="1938619"/>
    <lineage>
        <taxon>Bacteria</taxon>
        <taxon>Pseudomonadati</taxon>
        <taxon>Planctomycetota</taxon>
        <taxon>Planctomycetia</taxon>
        <taxon>Planctomycetales</taxon>
        <taxon>Planctomycetaceae</taxon>
        <taxon>Thalassoglobus</taxon>
    </lineage>
</organism>
<proteinExistence type="predicted"/>
<sequence>MIQCRRHFHPLPIASNRPQISTPSDTNTLFRNKLLEGSLKLAPARRIRVVPGHVQLSGERERTEIVE</sequence>
<accession>A0A5C5WD33</accession>
<dbReference type="AlphaFoldDB" id="A0A5C5WD33"/>
<protein>
    <submittedName>
        <fullName evidence="1">Uncharacterized protein</fullName>
    </submittedName>
</protein>
<comment type="caution">
    <text evidence="1">The sequence shown here is derived from an EMBL/GenBank/DDBJ whole genome shotgun (WGS) entry which is preliminary data.</text>
</comment>
<reference evidence="1 2" key="1">
    <citation type="submission" date="2019-02" db="EMBL/GenBank/DDBJ databases">
        <title>Deep-cultivation of Planctomycetes and their phenomic and genomic characterization uncovers novel biology.</title>
        <authorList>
            <person name="Wiegand S."/>
            <person name="Jogler M."/>
            <person name="Boedeker C."/>
            <person name="Pinto D."/>
            <person name="Vollmers J."/>
            <person name="Rivas-Marin E."/>
            <person name="Kohn T."/>
            <person name="Peeters S.H."/>
            <person name="Heuer A."/>
            <person name="Rast P."/>
            <person name="Oberbeckmann S."/>
            <person name="Bunk B."/>
            <person name="Jeske O."/>
            <person name="Meyerdierks A."/>
            <person name="Storesund J.E."/>
            <person name="Kallscheuer N."/>
            <person name="Luecker S."/>
            <person name="Lage O.M."/>
            <person name="Pohl T."/>
            <person name="Merkel B.J."/>
            <person name="Hornburger P."/>
            <person name="Mueller R.-W."/>
            <person name="Bruemmer F."/>
            <person name="Labrenz M."/>
            <person name="Spormann A.M."/>
            <person name="Op Den Camp H."/>
            <person name="Overmann J."/>
            <person name="Amann R."/>
            <person name="Jetten M.S.M."/>
            <person name="Mascher T."/>
            <person name="Medema M.H."/>
            <person name="Devos D.P."/>
            <person name="Kaster A.-K."/>
            <person name="Ovreas L."/>
            <person name="Rohde M."/>
            <person name="Galperin M.Y."/>
            <person name="Jogler C."/>
        </authorList>
    </citation>
    <scope>NUCLEOTIDE SEQUENCE [LARGE SCALE GENOMIC DNA]</scope>
    <source>
        <strain evidence="1 2">KOR42</strain>
    </source>
</reference>
<name>A0A5C5WD33_9PLAN</name>
<dbReference type="EMBL" id="SIHI01000021">
    <property type="protein sequence ID" value="TWT47981.1"/>
    <property type="molecule type" value="Genomic_DNA"/>
</dbReference>
<gene>
    <name evidence="1" type="ORF">KOR42_40650</name>
</gene>
<dbReference type="Proteomes" id="UP000317243">
    <property type="component" value="Unassembled WGS sequence"/>
</dbReference>
<keyword evidence="2" id="KW-1185">Reference proteome</keyword>